<keyword evidence="1" id="KW-0175">Coiled coil</keyword>
<sequence length="290" mass="33012">MAKETTKKTTTTAKKPAKKATTSKAKAKPVVEQAVVEPTSVPRDPGVADKLIALSRLQETYTKIDHIKTLRGELPLEVQDLEDELAGMETRLKHLEEDNKRQKQGIATEKARIVDAEEKIQRYKEQLDNVKNNREYDNLAKEIEFQGLEIELSQKRINEGNVDLQQRSERISELKSTIAERRIALEAKQEELARIKNETKQEEEALRAEAISLEEGIEERLLHAFSRIREGARNGLAVVPIDRDACGGCFNKIPPQRQVDLKLHKKIIVCEYCGRILVDPELIEEAHQHS</sequence>
<organism evidence="4 5">
    <name type="scientific">Porphyromonas catoniae F0037</name>
    <dbReference type="NCBI Taxonomy" id="1127696"/>
    <lineage>
        <taxon>Bacteria</taxon>
        <taxon>Pseudomonadati</taxon>
        <taxon>Bacteroidota</taxon>
        <taxon>Bacteroidia</taxon>
        <taxon>Bacteroidales</taxon>
        <taxon>Porphyromonadaceae</taxon>
        <taxon>Porphyromonas</taxon>
    </lineage>
</organism>
<dbReference type="PANTHER" id="PTHR39082">
    <property type="entry name" value="PHOSPHOLIPASE C-BETA-2-RELATED"/>
    <property type="match status" value="1"/>
</dbReference>
<feature type="region of interest" description="Disordered" evidence="2">
    <location>
        <begin position="1"/>
        <end position="29"/>
    </location>
</feature>
<dbReference type="RefSeq" id="WP_005467836.1">
    <property type="nucleotide sequence ID" value="NZ_KB291032.1"/>
</dbReference>
<proteinExistence type="predicted"/>
<dbReference type="PATRIC" id="fig|1127696.3.peg.1538"/>
<dbReference type="PANTHER" id="PTHR39082:SF1">
    <property type="entry name" value="SCAVENGER RECEPTOR CLASS A MEMBER 3"/>
    <property type="match status" value="1"/>
</dbReference>
<reference evidence="4 5" key="1">
    <citation type="submission" date="2012-05" db="EMBL/GenBank/DDBJ databases">
        <authorList>
            <person name="Weinstock G."/>
            <person name="Sodergren E."/>
            <person name="Lobos E.A."/>
            <person name="Fulton L."/>
            <person name="Fulton R."/>
            <person name="Courtney L."/>
            <person name="Fronick C."/>
            <person name="O'Laughlin M."/>
            <person name="Godfrey J."/>
            <person name="Wilson R.M."/>
            <person name="Miner T."/>
            <person name="Farmer C."/>
            <person name="Delehaunty K."/>
            <person name="Cordes M."/>
            <person name="Minx P."/>
            <person name="Tomlinson C."/>
            <person name="Chen J."/>
            <person name="Wollam A."/>
            <person name="Pepin K.H."/>
            <person name="Bhonagiri V."/>
            <person name="Zhang X."/>
            <person name="Suruliraj S."/>
            <person name="Warren W."/>
            <person name="Mitreva M."/>
            <person name="Mardis E.R."/>
            <person name="Wilson R.K."/>
        </authorList>
    </citation>
    <scope>NUCLEOTIDE SEQUENCE [LARGE SCALE GENOMIC DNA]</scope>
    <source>
        <strain evidence="4 5">F0037</strain>
    </source>
</reference>
<name>L1NA44_9PORP</name>
<dbReference type="Pfam" id="PF02591">
    <property type="entry name" value="Zn_ribbon_9"/>
    <property type="match status" value="1"/>
</dbReference>
<dbReference type="InterPro" id="IPR052376">
    <property type="entry name" value="Oxidative_Scav/Glycosyltrans"/>
</dbReference>
<dbReference type="eggNOG" id="COG1579">
    <property type="taxonomic scope" value="Bacteria"/>
</dbReference>
<evidence type="ECO:0000313" key="5">
    <source>
        <dbReference type="Proteomes" id="UP000010408"/>
    </source>
</evidence>
<feature type="coiled-coil region" evidence="1">
    <location>
        <begin position="171"/>
        <end position="216"/>
    </location>
</feature>
<evidence type="ECO:0000259" key="3">
    <source>
        <dbReference type="Pfam" id="PF02591"/>
    </source>
</evidence>
<dbReference type="InterPro" id="IPR003743">
    <property type="entry name" value="Zf-RING_7"/>
</dbReference>
<gene>
    <name evidence="4" type="ORF">HMPREF9134_01698</name>
</gene>
<dbReference type="Proteomes" id="UP000010408">
    <property type="component" value="Unassembled WGS sequence"/>
</dbReference>
<dbReference type="STRING" id="1127696.HMPREF9134_01698"/>
<dbReference type="EMBL" id="AMEQ01000040">
    <property type="protein sequence ID" value="EKY00364.1"/>
    <property type="molecule type" value="Genomic_DNA"/>
</dbReference>
<dbReference type="AlphaFoldDB" id="L1NA44"/>
<comment type="caution">
    <text evidence="4">The sequence shown here is derived from an EMBL/GenBank/DDBJ whole genome shotgun (WGS) entry which is preliminary data.</text>
</comment>
<protein>
    <submittedName>
        <fullName evidence="4">Zinc ribbon domain protein</fullName>
    </submittedName>
</protein>
<feature type="coiled-coil region" evidence="1">
    <location>
        <begin position="78"/>
        <end position="133"/>
    </location>
</feature>
<feature type="compositionally biased region" description="Low complexity" evidence="2">
    <location>
        <begin position="8"/>
        <end position="24"/>
    </location>
</feature>
<evidence type="ECO:0000256" key="1">
    <source>
        <dbReference type="SAM" id="Coils"/>
    </source>
</evidence>
<feature type="domain" description="C4-type zinc ribbon" evidence="3">
    <location>
        <begin position="245"/>
        <end position="277"/>
    </location>
</feature>
<dbReference type="Gene3D" id="1.10.287.1490">
    <property type="match status" value="1"/>
</dbReference>
<evidence type="ECO:0000256" key="2">
    <source>
        <dbReference type="SAM" id="MobiDB-lite"/>
    </source>
</evidence>
<evidence type="ECO:0000313" key="4">
    <source>
        <dbReference type="EMBL" id="EKY00364.1"/>
    </source>
</evidence>
<dbReference type="HOGENOM" id="CLU_073076_2_0_10"/>
<accession>L1NA44</accession>